<evidence type="ECO:0000313" key="3">
    <source>
        <dbReference type="EMBL" id="ORY27084.1"/>
    </source>
</evidence>
<dbReference type="STRING" id="71784.A0A1Y2AXA5"/>
<dbReference type="InterPro" id="IPR010699">
    <property type="entry name" value="DUF1275"/>
</dbReference>
<evidence type="ECO:0000313" key="4">
    <source>
        <dbReference type="Proteomes" id="UP000193986"/>
    </source>
</evidence>
<feature type="transmembrane region" description="Helical" evidence="2">
    <location>
        <begin position="158"/>
        <end position="177"/>
    </location>
</feature>
<dbReference type="InParanoid" id="A0A1Y2AXA5"/>
<evidence type="ECO:0000256" key="1">
    <source>
        <dbReference type="SAM" id="MobiDB-lite"/>
    </source>
</evidence>
<feature type="transmembrane region" description="Helical" evidence="2">
    <location>
        <begin position="123"/>
        <end position="146"/>
    </location>
</feature>
<dbReference type="AlphaFoldDB" id="A0A1Y2AXA5"/>
<dbReference type="Proteomes" id="UP000193986">
    <property type="component" value="Unassembled WGS sequence"/>
</dbReference>
<feature type="transmembrane region" description="Helical" evidence="2">
    <location>
        <begin position="240"/>
        <end position="261"/>
    </location>
</feature>
<dbReference type="PANTHER" id="PTHR37488:SF2">
    <property type="entry name" value="DUF1275 DOMAIN-CONTAINING PROTEIN"/>
    <property type="match status" value="1"/>
</dbReference>
<name>A0A1Y2AXA5_9TREE</name>
<keyword evidence="2" id="KW-1133">Transmembrane helix</keyword>
<gene>
    <name evidence="3" type="ORF">BCR39DRAFT_539143</name>
</gene>
<dbReference type="OrthoDB" id="5288586at2759"/>
<accession>A0A1Y2AXA5</accession>
<keyword evidence="4" id="KW-1185">Reference proteome</keyword>
<dbReference type="PANTHER" id="PTHR37488">
    <property type="entry name" value="DUF1275 DOMAIN-CONTAINING PROTEIN"/>
    <property type="match status" value="1"/>
</dbReference>
<feature type="region of interest" description="Disordered" evidence="1">
    <location>
        <begin position="1"/>
        <end position="20"/>
    </location>
</feature>
<sequence length="271" mass="29814">MPQSLVGHPSSPFDEEPQRNNFKRKSWRAYLAQEIDPQWTDLVLLAGCFITGLLDSAVFNVWRCFVSMQTGNSVYVGLGLSSQPATEPYRYMKSGTSILAFIVGSYVFSRLMRFFDPLRRSTLFLASLVQNVFCLVPALLVVFSAVPPDAGDRLPNDFTVLLPLALLSFQAGGQCVLSRVLGYGELPTVVLTSAYCDLAMDEKVFHGFQGNSKRNRRMGSIALLILGAGLGGFMTKERGLGLALWTVTGLKAIITVVWLVWPAEGGHLRLQ</sequence>
<organism evidence="3 4">
    <name type="scientific">Naematelia encephala</name>
    <dbReference type="NCBI Taxonomy" id="71784"/>
    <lineage>
        <taxon>Eukaryota</taxon>
        <taxon>Fungi</taxon>
        <taxon>Dikarya</taxon>
        <taxon>Basidiomycota</taxon>
        <taxon>Agaricomycotina</taxon>
        <taxon>Tremellomycetes</taxon>
        <taxon>Tremellales</taxon>
        <taxon>Naemateliaceae</taxon>
        <taxon>Naematelia</taxon>
    </lineage>
</organism>
<keyword evidence="2" id="KW-0812">Transmembrane</keyword>
<protein>
    <submittedName>
        <fullName evidence="3">DUF1275 domain protein</fullName>
    </submittedName>
</protein>
<feature type="transmembrane region" description="Helical" evidence="2">
    <location>
        <begin position="42"/>
        <end position="62"/>
    </location>
</feature>
<comment type="caution">
    <text evidence="3">The sequence shown here is derived from an EMBL/GenBank/DDBJ whole genome shotgun (WGS) entry which is preliminary data.</text>
</comment>
<proteinExistence type="predicted"/>
<dbReference type="Pfam" id="PF06912">
    <property type="entry name" value="DUF1275"/>
    <property type="match status" value="1"/>
</dbReference>
<dbReference type="EMBL" id="MCFC01000041">
    <property type="protein sequence ID" value="ORY27084.1"/>
    <property type="molecule type" value="Genomic_DNA"/>
</dbReference>
<reference evidence="3 4" key="1">
    <citation type="submission" date="2016-07" db="EMBL/GenBank/DDBJ databases">
        <title>Pervasive Adenine N6-methylation of Active Genes in Fungi.</title>
        <authorList>
            <consortium name="DOE Joint Genome Institute"/>
            <person name="Mondo S.J."/>
            <person name="Dannebaum R.O."/>
            <person name="Kuo R.C."/>
            <person name="Labutti K."/>
            <person name="Haridas S."/>
            <person name="Kuo A."/>
            <person name="Salamov A."/>
            <person name="Ahrendt S.R."/>
            <person name="Lipzen A."/>
            <person name="Sullivan W."/>
            <person name="Andreopoulos W.B."/>
            <person name="Clum A."/>
            <person name="Lindquist E."/>
            <person name="Daum C."/>
            <person name="Ramamoorthy G.K."/>
            <person name="Gryganskyi A."/>
            <person name="Culley D."/>
            <person name="Magnuson J.K."/>
            <person name="James T.Y."/>
            <person name="O'Malley M.A."/>
            <person name="Stajich J.E."/>
            <person name="Spatafora J.W."/>
            <person name="Visel A."/>
            <person name="Grigoriev I.V."/>
        </authorList>
    </citation>
    <scope>NUCLEOTIDE SEQUENCE [LARGE SCALE GENOMIC DNA]</scope>
    <source>
        <strain evidence="3 4">68-887.2</strain>
    </source>
</reference>
<feature type="transmembrane region" description="Helical" evidence="2">
    <location>
        <begin position="218"/>
        <end position="234"/>
    </location>
</feature>
<keyword evidence="2" id="KW-0472">Membrane</keyword>
<evidence type="ECO:0000256" key="2">
    <source>
        <dbReference type="SAM" id="Phobius"/>
    </source>
</evidence>